<protein>
    <submittedName>
        <fullName evidence="3">Uncharacterized protein</fullName>
    </submittedName>
</protein>
<dbReference type="KEGG" id="pspc:Strain318_000188"/>
<reference evidence="3" key="1">
    <citation type="submission" date="2023-07" db="EMBL/GenBank/DDBJ databases">
        <authorList>
            <person name="Haufschild T."/>
            <person name="Kallscheuer N."/>
            <person name="Hammer J."/>
            <person name="Kohn T."/>
            <person name="Kabuu M."/>
            <person name="Jogler M."/>
            <person name="Wohfarth N."/>
            <person name="Heuer A."/>
            <person name="Rohde M."/>
            <person name="van Teeseling M.C.F."/>
            <person name="Jogler C."/>
        </authorList>
    </citation>
    <scope>NUCLEOTIDE SEQUENCE</scope>
    <source>
        <strain evidence="2">Strain 138</strain>
        <strain evidence="3">Strain 318</strain>
    </source>
</reference>
<accession>A0AA49JXU8</accession>
<proteinExistence type="predicted"/>
<feature type="region of interest" description="Disordered" evidence="1">
    <location>
        <begin position="1"/>
        <end position="29"/>
    </location>
</feature>
<accession>A0AA49JS62</accession>
<sequence length="131" mass="14445">MSALRATPSAMDSMSAVMTDSMSAADRQQRSLAMTRAEKLDQLEAEIRARAPRPSARLHISLSNPPIRTAYQTQMRVAGNRDDVLDFVAALYDEVKGMVRPDGTLPLSVQAIESESTEHIQLLLARDLYEG</sequence>
<feature type="compositionally biased region" description="Polar residues" evidence="1">
    <location>
        <begin position="10"/>
        <end position="22"/>
    </location>
</feature>
<evidence type="ECO:0000313" key="3">
    <source>
        <dbReference type="EMBL" id="WKW13864.1"/>
    </source>
</evidence>
<evidence type="ECO:0000256" key="1">
    <source>
        <dbReference type="SAM" id="MobiDB-lite"/>
    </source>
</evidence>
<dbReference type="EMBL" id="CP130612">
    <property type="protein sequence ID" value="WKW10955.1"/>
    <property type="molecule type" value="Genomic_DNA"/>
</dbReference>
<dbReference type="EMBL" id="CP130613">
    <property type="protein sequence ID" value="WKW13864.1"/>
    <property type="molecule type" value="Genomic_DNA"/>
</dbReference>
<organism evidence="3 4">
    <name type="scientific">Pseudogemmatithrix spongiicola</name>
    <dbReference type="NCBI Taxonomy" id="3062599"/>
    <lineage>
        <taxon>Bacteria</taxon>
        <taxon>Pseudomonadati</taxon>
        <taxon>Gemmatimonadota</taxon>
        <taxon>Gemmatimonadia</taxon>
        <taxon>Gemmatimonadales</taxon>
        <taxon>Gemmatimonadaceae</taxon>
        <taxon>Pseudogemmatithrix</taxon>
    </lineage>
</organism>
<dbReference type="Proteomes" id="UP001229955">
    <property type="component" value="Chromosome"/>
</dbReference>
<dbReference type="RefSeq" id="WP_367886665.1">
    <property type="nucleotide sequence ID" value="NZ_CP130612.1"/>
</dbReference>
<name>A0AA49JXU8_9BACT</name>
<evidence type="ECO:0000313" key="4">
    <source>
        <dbReference type="Proteomes" id="UP001229955"/>
    </source>
</evidence>
<evidence type="ECO:0000313" key="2">
    <source>
        <dbReference type="EMBL" id="WKW10955.1"/>
    </source>
</evidence>
<dbReference type="AlphaFoldDB" id="A0AA49JXU8"/>
<keyword evidence="4" id="KW-1185">Reference proteome</keyword>
<gene>
    <name evidence="2" type="ORF">Strain138_000188</name>
    <name evidence="3" type="ORF">Strain318_000188</name>
</gene>